<organism evidence="4 5">
    <name type="scientific">Amycolatopsis dongchuanensis</name>
    <dbReference type="NCBI Taxonomy" id="1070866"/>
    <lineage>
        <taxon>Bacteria</taxon>
        <taxon>Bacillati</taxon>
        <taxon>Actinomycetota</taxon>
        <taxon>Actinomycetes</taxon>
        <taxon>Pseudonocardiales</taxon>
        <taxon>Pseudonocardiaceae</taxon>
        <taxon>Amycolatopsis</taxon>
    </lineage>
</organism>
<proteinExistence type="predicted"/>
<feature type="domain" description="Class II aldolase/adducin N-terminal" evidence="3">
    <location>
        <begin position="6"/>
        <end position="191"/>
    </location>
</feature>
<dbReference type="SMART" id="SM01007">
    <property type="entry name" value="Aldolase_II"/>
    <property type="match status" value="1"/>
</dbReference>
<sequence length="234" mass="25098">MDELRQTVSDACQVLAAHGVVDGILGHVSARVDSGHLLVRTRGPRERGLRYTEPADVRLVDLDGRGDDLGEWRVPNELPIHTEVLRTRPEVGAVVHAHPPALLVCGLAGLPLRPVYGAFDIPGMRLAAGGVPVYPRSVLIRRRELAEEMLAAMGDRPVCLLRGHGVTVTGASVEEAVVRTIALEMLARVTLELDRLGADVPPVSDADLAELPDLGPAFTTGAQWRALLASVKIH</sequence>
<dbReference type="InterPro" id="IPR036409">
    <property type="entry name" value="Aldolase_II/adducin_N_sf"/>
</dbReference>
<keyword evidence="2" id="KW-0456">Lyase</keyword>
<dbReference type="RefSeq" id="WP_346053772.1">
    <property type="nucleotide sequence ID" value="NZ_BAABIB010000055.1"/>
</dbReference>
<keyword evidence="1" id="KW-0479">Metal-binding</keyword>
<dbReference type="Pfam" id="PF00596">
    <property type="entry name" value="Aldolase_II"/>
    <property type="match status" value="1"/>
</dbReference>
<comment type="caution">
    <text evidence="4">The sequence shown here is derived from an EMBL/GenBank/DDBJ whole genome shotgun (WGS) entry which is preliminary data.</text>
</comment>
<dbReference type="SUPFAM" id="SSF53639">
    <property type="entry name" value="AraD/HMP-PK domain-like"/>
    <property type="match status" value="1"/>
</dbReference>
<name>A0ABP9QEI4_9PSEU</name>
<evidence type="ECO:0000256" key="1">
    <source>
        <dbReference type="ARBA" id="ARBA00022723"/>
    </source>
</evidence>
<reference evidence="5" key="1">
    <citation type="journal article" date="2019" name="Int. J. Syst. Evol. Microbiol.">
        <title>The Global Catalogue of Microorganisms (GCM) 10K type strain sequencing project: providing services to taxonomists for standard genome sequencing and annotation.</title>
        <authorList>
            <consortium name="The Broad Institute Genomics Platform"/>
            <consortium name="The Broad Institute Genome Sequencing Center for Infectious Disease"/>
            <person name="Wu L."/>
            <person name="Ma J."/>
        </authorList>
    </citation>
    <scope>NUCLEOTIDE SEQUENCE [LARGE SCALE GENOMIC DNA]</scope>
    <source>
        <strain evidence="5">JCM 18054</strain>
    </source>
</reference>
<keyword evidence="5" id="KW-1185">Reference proteome</keyword>
<dbReference type="EMBL" id="BAABIB010000055">
    <property type="protein sequence ID" value="GAA5160517.1"/>
    <property type="molecule type" value="Genomic_DNA"/>
</dbReference>
<protein>
    <submittedName>
        <fullName evidence="4">Class II aldolase/adducin family protein</fullName>
    </submittedName>
</protein>
<gene>
    <name evidence="4" type="ORF">GCM10023214_24480</name>
</gene>
<dbReference type="Proteomes" id="UP001500192">
    <property type="component" value="Unassembled WGS sequence"/>
</dbReference>
<evidence type="ECO:0000313" key="5">
    <source>
        <dbReference type="Proteomes" id="UP001500192"/>
    </source>
</evidence>
<evidence type="ECO:0000313" key="4">
    <source>
        <dbReference type="EMBL" id="GAA5160517.1"/>
    </source>
</evidence>
<dbReference type="PANTHER" id="PTHR22789">
    <property type="entry name" value="FUCULOSE PHOSPHATE ALDOLASE"/>
    <property type="match status" value="1"/>
</dbReference>
<dbReference type="PANTHER" id="PTHR22789:SF0">
    <property type="entry name" value="3-OXO-TETRONATE 4-PHOSPHATE DECARBOXYLASE-RELATED"/>
    <property type="match status" value="1"/>
</dbReference>
<evidence type="ECO:0000256" key="2">
    <source>
        <dbReference type="ARBA" id="ARBA00023239"/>
    </source>
</evidence>
<dbReference type="InterPro" id="IPR001303">
    <property type="entry name" value="Aldolase_II/adducin_N"/>
</dbReference>
<accession>A0ABP9QEI4</accession>
<dbReference type="Gene3D" id="3.40.225.10">
    <property type="entry name" value="Class II aldolase/adducin N-terminal domain"/>
    <property type="match status" value="1"/>
</dbReference>
<evidence type="ECO:0000259" key="3">
    <source>
        <dbReference type="SMART" id="SM01007"/>
    </source>
</evidence>
<dbReference type="InterPro" id="IPR050197">
    <property type="entry name" value="Aldolase_class_II_sugar_metab"/>
</dbReference>